<sequence>MFQRAPVGVCVRTAAPRFTVPVVVVAVAVMVLPVPREVVPDRTQYQRLLLRAVTVALVTIRLSLTAAETATDTVAGADSAPLASAAL</sequence>
<accession>A0A5E6Y177</accession>
<reference evidence="2 3" key="1">
    <citation type="submission" date="2019-09" db="EMBL/GenBank/DDBJ databases">
        <authorList>
            <person name="Chandra G."/>
            <person name="Truman W A."/>
        </authorList>
    </citation>
    <scope>NUCLEOTIDE SEQUENCE [LARGE SCALE GENOMIC DNA]</scope>
    <source>
        <strain evidence="2">PS673</strain>
    </source>
</reference>
<protein>
    <submittedName>
        <fullName evidence="2">Uncharacterized protein</fullName>
    </submittedName>
</protein>
<dbReference type="AlphaFoldDB" id="A0A5E6Y177"/>
<evidence type="ECO:0000313" key="2">
    <source>
        <dbReference type="EMBL" id="VVN46827.1"/>
    </source>
</evidence>
<dbReference type="EMBL" id="CABVHB010000149">
    <property type="protein sequence ID" value="VVN46827.1"/>
    <property type="molecule type" value="Genomic_DNA"/>
</dbReference>
<keyword evidence="1" id="KW-0812">Transmembrane</keyword>
<organism evidence="2 3">
    <name type="scientific">Pseudomonas fluorescens</name>
    <dbReference type="NCBI Taxonomy" id="294"/>
    <lineage>
        <taxon>Bacteria</taxon>
        <taxon>Pseudomonadati</taxon>
        <taxon>Pseudomonadota</taxon>
        <taxon>Gammaproteobacteria</taxon>
        <taxon>Pseudomonadales</taxon>
        <taxon>Pseudomonadaceae</taxon>
        <taxon>Pseudomonas</taxon>
    </lineage>
</organism>
<evidence type="ECO:0000256" key="1">
    <source>
        <dbReference type="SAM" id="Phobius"/>
    </source>
</evidence>
<evidence type="ECO:0000313" key="3">
    <source>
        <dbReference type="Proteomes" id="UP000344274"/>
    </source>
</evidence>
<feature type="transmembrane region" description="Helical" evidence="1">
    <location>
        <begin position="48"/>
        <end position="67"/>
    </location>
</feature>
<gene>
    <name evidence="2" type="ORF">PS673_05812</name>
</gene>
<feature type="transmembrane region" description="Helical" evidence="1">
    <location>
        <begin position="18"/>
        <end position="36"/>
    </location>
</feature>
<proteinExistence type="predicted"/>
<name>A0A5E6Y177_PSEFL</name>
<keyword evidence="1" id="KW-0472">Membrane</keyword>
<keyword evidence="1" id="KW-1133">Transmembrane helix</keyword>
<dbReference type="Proteomes" id="UP000344274">
    <property type="component" value="Unassembled WGS sequence"/>
</dbReference>